<evidence type="ECO:0000313" key="2">
    <source>
        <dbReference type="Proteomes" id="UP000250831"/>
    </source>
</evidence>
<name>A0A363NXA1_9SPHI</name>
<keyword evidence="2" id="KW-1185">Reference proteome</keyword>
<organism evidence="1 2">
    <name type="scientific">Sphingobacterium athyrii</name>
    <dbReference type="NCBI Taxonomy" id="2152717"/>
    <lineage>
        <taxon>Bacteria</taxon>
        <taxon>Pseudomonadati</taxon>
        <taxon>Bacteroidota</taxon>
        <taxon>Sphingobacteriia</taxon>
        <taxon>Sphingobacteriales</taxon>
        <taxon>Sphingobacteriaceae</taxon>
        <taxon>Sphingobacterium</taxon>
    </lineage>
</organism>
<protein>
    <recommendedName>
        <fullName evidence="3">Methane oxygenase PmoA</fullName>
    </recommendedName>
</protein>
<comment type="caution">
    <text evidence="1">The sequence shown here is derived from an EMBL/GenBank/DDBJ whole genome shotgun (WGS) entry which is preliminary data.</text>
</comment>
<dbReference type="Pfam" id="PF14100">
    <property type="entry name" value="DUF6807"/>
    <property type="match status" value="1"/>
</dbReference>
<reference evidence="1 2" key="1">
    <citation type="submission" date="2018-04" db="EMBL/GenBank/DDBJ databases">
        <title>Sphingobacterium sp. M46 Genome.</title>
        <authorList>
            <person name="Cheng J."/>
            <person name="Li Y."/>
        </authorList>
    </citation>
    <scope>NUCLEOTIDE SEQUENCE [LARGE SCALE GENOMIC DNA]</scope>
    <source>
        <strain evidence="1 2">M46</strain>
    </source>
</reference>
<dbReference type="RefSeq" id="WP_108631767.1">
    <property type="nucleotide sequence ID" value="NZ_DAMCKI010000004.1"/>
</dbReference>
<dbReference type="AlphaFoldDB" id="A0A363NXA1"/>
<evidence type="ECO:0008006" key="3">
    <source>
        <dbReference type="Google" id="ProtNLM"/>
    </source>
</evidence>
<dbReference type="EMBL" id="QCXX01000001">
    <property type="protein sequence ID" value="PUV25442.1"/>
    <property type="molecule type" value="Genomic_DNA"/>
</dbReference>
<dbReference type="Proteomes" id="UP000250831">
    <property type="component" value="Unassembled WGS sequence"/>
</dbReference>
<dbReference type="OrthoDB" id="2540540at2"/>
<gene>
    <name evidence="1" type="ORF">DCO56_00115</name>
</gene>
<accession>A0A363NXA1</accession>
<sequence length="351" mass="39626">MKKLLLLILLLAVIIPLVSAQKKQFITVRQDSARKEIIVTADDSPFTAFIYPDNLEKPTLYPIFAANGEVITRGFPLAPRPGEPTDHPHHIGLWMNYESVNGLDFWNNSSAIPEIKKNNYGWIKTTAISEIKSGTSGVIKYRADWCDIKKHVLLKEHTAFTFTATTNLRIIDRTTTFTAMEAVSFADVKDGLLGLRVAHELELPSKEERQFTDIHGSATTVKRNSEHNVTGQYLTSEDKTGDDAWGSRGKWCMLYGQKGKDTISIVIMDDPDNVGYPTYWHARGYGLFAANPLGQKVFSQGNEVLNFRLEKGNSVTFRYRILIASNKKRLSTIAINKLWEEFALTDKKVRK</sequence>
<evidence type="ECO:0000313" key="1">
    <source>
        <dbReference type="EMBL" id="PUV25442.1"/>
    </source>
</evidence>
<dbReference type="InterPro" id="IPR029475">
    <property type="entry name" value="DUF6807"/>
</dbReference>
<proteinExistence type="predicted"/>